<dbReference type="PANTHER" id="PTHR47698:SF2">
    <property type="entry name" value="FATTY-ACID-BINDING PROTEIN 3, CHLOROPLASTIC"/>
    <property type="match status" value="1"/>
</dbReference>
<accession>A0AAD8YAR8</accession>
<keyword evidence="1" id="KW-0472">Membrane</keyword>
<dbReference type="InterPro" id="IPR013217">
    <property type="entry name" value="Methyltransf_12"/>
</dbReference>
<keyword evidence="4" id="KW-1185">Reference proteome</keyword>
<sequence length="1390" mass="152177">MTPLQRTRRRMNYAKGNIENKYVMMTTRQYGSADLLDKDHLNEPPTLDDLNQTPGTFAETYWSKGIFRASVVVAGYLTFPLWCKIFINFQTGDPEDFSVVVGQIAPNIGVLYATLLSLTLSVLYQRFTRIQENVSTEAMLLSQITRNLLSLFADEPEWAQESLQIVANQVRIMLSRTRGLELLSIMKADTYANLLAVVDDYHYLNGCNDDFSARQESICGMLRTEFQQITETRALRLSDEASSLPPTHFLLITSLSFVSIVAYVTASLEVVEDLNNPPEEASLLFSGLLALYILFFNFCKDLNGPFAGVYQIKRSNAASHLLQTKWLIVSQLGDKVSFGVNYDDEPQPNEEEEEDKSLVDKMKGFFSGSSEVVDTVESNAMQILDTELQTPIEPLPPDVLDELCEAAPPGLKSLNCDPAAPEYRLLQLQDELARLKWLNEQLNADIDISQVGKDSEALSQVVESKVKPITEQSTGITFDAKLDDELDLYLVGAGVRKKAMINLYGRENPEARKALLDAARTFDSSSHSSFVVEMAFKADATTISQAIAKSVARRHSGPEADVAVLEELIFDGVQSKGGQATRGMKFRFDCSQEGVSVCVDGDDQGEVLCEGLGAAFVDVFMDEKAVSPQLVNNCLDTWCGSGIQEEKDNIIAKLSQAEKKKVASAIPKESTPEPEPEPNAKQIQAEKNALVESKALPLKEKATGVSFNAKLDDGLYLVGCGVRKKAIINVYAVAMYSSPTALEALAPFPYGKQKKEAQVALRNAAGTFGPSSPTTSFVLEMTFKADGKTIAGAIAESVKPRQGGSGSDVKDLENLIVQGVAAKGGQATKGTIFRFDCTEEGVGVSVDVDKNKNEEAINAYLTKGNNALGSGNLHSAGRSYEACLRMDPDQRYCLINYASVLVDLNAEESDESMKQQRTKKAQDMLTRVLALHPKDGDAAFNLALLLQDSSNSEEVTREAARLYQVAVQAADTDGEERWDALANMAAAKQEIGEFMGEYGAIRAYERVIVMLEEMVQDKEAYLTQNGNNFENEQYQYLEAELRALNEYLSTLYYGYGTVLSELSNSDCNALQSEDSLLIDWVEPFVKGSGTEKENETDEASANHVCKMNAINALRLAVDLNSENVVAEHMLAALTEGDVGKGRASNEFVSALFDDFAETFDAKLKALGYKVPGLVGDAAKELLVLSGQSSYRSALDAGCGTGLAGRYLRPLVEGSLVGIDLSKKMLDLAAQCTLSKGCGLKDEEAASAAKEDNKPLYDHLASLDLETTTLKEVGAEVGFDIIAAADVFVYFGDLQKLLSNFAKLSDSSGPHGAFLIFSCERIEKEEDSKWKLQKSGRYAHSKSYVVNTAANAGYKLVAYDEITPRYEKGEPVKGHLFRFSLGKDQDAKDEL</sequence>
<dbReference type="InterPro" id="IPR011990">
    <property type="entry name" value="TPR-like_helical_dom_sf"/>
</dbReference>
<feature type="domain" description="Methyltransferase type 12" evidence="2">
    <location>
        <begin position="1194"/>
        <end position="1303"/>
    </location>
</feature>
<dbReference type="Proteomes" id="UP001224775">
    <property type="component" value="Unassembled WGS sequence"/>
</dbReference>
<proteinExistence type="predicted"/>
<evidence type="ECO:0000313" key="3">
    <source>
        <dbReference type="EMBL" id="KAK1741620.1"/>
    </source>
</evidence>
<dbReference type="CDD" id="cd02440">
    <property type="entry name" value="AdoMet_MTases"/>
    <property type="match status" value="1"/>
</dbReference>
<dbReference type="EMBL" id="JATAAI010000012">
    <property type="protein sequence ID" value="KAK1741620.1"/>
    <property type="molecule type" value="Genomic_DNA"/>
</dbReference>
<dbReference type="Pfam" id="PF14023">
    <property type="entry name" value="Bestrophin-like"/>
    <property type="match status" value="1"/>
</dbReference>
<dbReference type="InterPro" id="IPR025333">
    <property type="entry name" value="DUF4239"/>
</dbReference>
<dbReference type="Gene3D" id="1.25.40.10">
    <property type="entry name" value="Tetratricopeptide repeat domain"/>
    <property type="match status" value="1"/>
</dbReference>
<comment type="caution">
    <text evidence="3">The sequence shown here is derived from an EMBL/GenBank/DDBJ whole genome shotgun (WGS) entry which is preliminary data.</text>
</comment>
<keyword evidence="1" id="KW-0812">Transmembrane</keyword>
<evidence type="ECO:0000256" key="1">
    <source>
        <dbReference type="SAM" id="Phobius"/>
    </source>
</evidence>
<name>A0AAD8YAR8_9STRA</name>
<organism evidence="3 4">
    <name type="scientific">Skeletonema marinoi</name>
    <dbReference type="NCBI Taxonomy" id="267567"/>
    <lineage>
        <taxon>Eukaryota</taxon>
        <taxon>Sar</taxon>
        <taxon>Stramenopiles</taxon>
        <taxon>Ochrophyta</taxon>
        <taxon>Bacillariophyta</taxon>
        <taxon>Coscinodiscophyceae</taxon>
        <taxon>Thalassiosirophycidae</taxon>
        <taxon>Thalassiosirales</taxon>
        <taxon>Skeletonemataceae</taxon>
        <taxon>Skeletonema</taxon>
        <taxon>Skeletonema marinoi-dohrnii complex</taxon>
    </lineage>
</organism>
<dbReference type="InterPro" id="IPR029063">
    <property type="entry name" value="SAM-dependent_MTases_sf"/>
</dbReference>
<protein>
    <submittedName>
        <fullName evidence="3">DUF4239 domain-containing protein</fullName>
    </submittedName>
</protein>
<dbReference type="Pfam" id="PF08242">
    <property type="entry name" value="Methyltransf_12"/>
    <property type="match status" value="1"/>
</dbReference>
<evidence type="ECO:0000259" key="2">
    <source>
        <dbReference type="Pfam" id="PF08242"/>
    </source>
</evidence>
<reference evidence="3" key="1">
    <citation type="submission" date="2023-06" db="EMBL/GenBank/DDBJ databases">
        <title>Survivors Of The Sea: Transcriptome response of Skeletonema marinoi to long-term dormancy.</title>
        <authorList>
            <person name="Pinder M.I.M."/>
            <person name="Kourtchenko O."/>
            <person name="Robertson E.K."/>
            <person name="Larsson T."/>
            <person name="Maumus F."/>
            <person name="Osuna-Cruz C.M."/>
            <person name="Vancaester E."/>
            <person name="Stenow R."/>
            <person name="Vandepoele K."/>
            <person name="Ploug H."/>
            <person name="Bruchert V."/>
            <person name="Godhe A."/>
            <person name="Topel M."/>
        </authorList>
    </citation>
    <scope>NUCLEOTIDE SEQUENCE</scope>
    <source>
        <strain evidence="3">R05AC</strain>
    </source>
</reference>
<feature type="transmembrane region" description="Helical" evidence="1">
    <location>
        <begin position="281"/>
        <end position="299"/>
    </location>
</feature>
<keyword evidence="1" id="KW-1133">Transmembrane helix</keyword>
<dbReference type="PANTHER" id="PTHR47698">
    <property type="entry name" value="FATTY-ACID-BINDING PROTEIN 3, CHLOROPLASTIC"/>
    <property type="match status" value="1"/>
</dbReference>
<dbReference type="InterPro" id="IPR016088">
    <property type="entry name" value="Chalcone_isomerase_3-sand"/>
</dbReference>
<dbReference type="SUPFAM" id="SSF48452">
    <property type="entry name" value="TPR-like"/>
    <property type="match status" value="1"/>
</dbReference>
<dbReference type="Gene3D" id="3.50.70.10">
    <property type="match status" value="2"/>
</dbReference>
<gene>
    <name evidence="3" type="ORF">QTG54_007193</name>
</gene>
<feature type="transmembrane region" description="Helical" evidence="1">
    <location>
        <begin position="99"/>
        <end position="124"/>
    </location>
</feature>
<dbReference type="Gene3D" id="3.40.50.150">
    <property type="entry name" value="Vaccinia Virus protein VP39"/>
    <property type="match status" value="1"/>
</dbReference>
<feature type="transmembrane region" description="Helical" evidence="1">
    <location>
        <begin position="66"/>
        <end position="87"/>
    </location>
</feature>
<evidence type="ECO:0000313" key="4">
    <source>
        <dbReference type="Proteomes" id="UP001224775"/>
    </source>
</evidence>
<dbReference type="SUPFAM" id="SSF53335">
    <property type="entry name" value="S-adenosyl-L-methionine-dependent methyltransferases"/>
    <property type="match status" value="1"/>
</dbReference>